<dbReference type="EMBL" id="KZ308372">
    <property type="protein sequence ID" value="KAG8228443.1"/>
    <property type="molecule type" value="Genomic_DNA"/>
</dbReference>
<dbReference type="AlphaFoldDB" id="A0A8K0K5T4"/>
<comment type="caution">
    <text evidence="2">The sequence shown here is derived from an EMBL/GenBank/DDBJ whole genome shotgun (WGS) entry which is preliminary data.</text>
</comment>
<keyword evidence="3" id="KW-1185">Reference proteome</keyword>
<feature type="region of interest" description="Disordered" evidence="1">
    <location>
        <begin position="167"/>
        <end position="221"/>
    </location>
</feature>
<feature type="non-terminal residue" evidence="2">
    <location>
        <position position="1"/>
    </location>
</feature>
<dbReference type="OrthoDB" id="46159at2759"/>
<organism evidence="2 3">
    <name type="scientific">Ladona fulva</name>
    <name type="common">Scarce chaser dragonfly</name>
    <name type="synonym">Libellula fulva</name>
    <dbReference type="NCBI Taxonomy" id="123851"/>
    <lineage>
        <taxon>Eukaryota</taxon>
        <taxon>Metazoa</taxon>
        <taxon>Ecdysozoa</taxon>
        <taxon>Arthropoda</taxon>
        <taxon>Hexapoda</taxon>
        <taxon>Insecta</taxon>
        <taxon>Pterygota</taxon>
        <taxon>Palaeoptera</taxon>
        <taxon>Odonata</taxon>
        <taxon>Epiprocta</taxon>
        <taxon>Anisoptera</taxon>
        <taxon>Libelluloidea</taxon>
        <taxon>Libellulidae</taxon>
        <taxon>Ladona</taxon>
    </lineage>
</organism>
<name>A0A8K0K5T4_LADFU</name>
<sequence length="221" mass="23668">MSVSAITSPERVGRTRSRVAGVSQSQPSSRSGSPSSRLSYATYSSQLGGGSILEGSATTSSHHRPRHLSGIPRSTGTSREASRETSPNGRHYAPQNPLSSSISPSSHLYHHGRLSSLGKNRGTMLSGRDRPPLQQVTVSRPVMAQKILQQSREAESALADALNFDGLSISDEPHISQRRKSSSTSGGSAVGFRPFDDHSDDSETSSVCSERSFDSFRRPSD</sequence>
<feature type="compositionally biased region" description="Polar residues" evidence="1">
    <location>
        <begin position="72"/>
        <end position="88"/>
    </location>
</feature>
<feature type="region of interest" description="Disordered" evidence="1">
    <location>
        <begin position="1"/>
        <end position="137"/>
    </location>
</feature>
<accession>A0A8K0K5T4</accession>
<feature type="compositionally biased region" description="Basic and acidic residues" evidence="1">
    <location>
        <begin position="211"/>
        <end position="221"/>
    </location>
</feature>
<reference evidence="2" key="2">
    <citation type="submission" date="2017-10" db="EMBL/GenBank/DDBJ databases">
        <title>Ladona fulva Genome sequencing and assembly.</title>
        <authorList>
            <person name="Murali S."/>
            <person name="Richards S."/>
            <person name="Bandaranaike D."/>
            <person name="Bellair M."/>
            <person name="Blankenburg K."/>
            <person name="Chao H."/>
            <person name="Dinh H."/>
            <person name="Doddapaneni H."/>
            <person name="Dugan-Rocha S."/>
            <person name="Elkadiri S."/>
            <person name="Gnanaolivu R."/>
            <person name="Hernandez B."/>
            <person name="Skinner E."/>
            <person name="Javaid M."/>
            <person name="Lee S."/>
            <person name="Li M."/>
            <person name="Ming W."/>
            <person name="Munidasa M."/>
            <person name="Muniz J."/>
            <person name="Nguyen L."/>
            <person name="Hughes D."/>
            <person name="Osuji N."/>
            <person name="Pu L.-L."/>
            <person name="Puazo M."/>
            <person name="Qu C."/>
            <person name="Quiroz J."/>
            <person name="Raj R."/>
            <person name="Weissenberger G."/>
            <person name="Xin Y."/>
            <person name="Zou X."/>
            <person name="Han Y."/>
            <person name="Worley K."/>
            <person name="Muzny D."/>
            <person name="Gibbs R."/>
        </authorList>
    </citation>
    <scope>NUCLEOTIDE SEQUENCE</scope>
    <source>
        <strain evidence="2">Sampled in the wild</strain>
    </source>
</reference>
<reference evidence="2" key="1">
    <citation type="submission" date="2013-04" db="EMBL/GenBank/DDBJ databases">
        <authorList>
            <person name="Qu J."/>
            <person name="Murali S.C."/>
            <person name="Bandaranaike D."/>
            <person name="Bellair M."/>
            <person name="Blankenburg K."/>
            <person name="Chao H."/>
            <person name="Dinh H."/>
            <person name="Doddapaneni H."/>
            <person name="Downs B."/>
            <person name="Dugan-Rocha S."/>
            <person name="Elkadiri S."/>
            <person name="Gnanaolivu R.D."/>
            <person name="Hernandez B."/>
            <person name="Javaid M."/>
            <person name="Jayaseelan J.C."/>
            <person name="Lee S."/>
            <person name="Li M."/>
            <person name="Ming W."/>
            <person name="Munidasa M."/>
            <person name="Muniz J."/>
            <person name="Nguyen L."/>
            <person name="Ongeri F."/>
            <person name="Osuji N."/>
            <person name="Pu L.-L."/>
            <person name="Puazo M."/>
            <person name="Qu C."/>
            <person name="Quiroz J."/>
            <person name="Raj R."/>
            <person name="Weissenberger G."/>
            <person name="Xin Y."/>
            <person name="Zou X."/>
            <person name="Han Y."/>
            <person name="Richards S."/>
            <person name="Worley K."/>
            <person name="Muzny D."/>
            <person name="Gibbs R."/>
        </authorList>
    </citation>
    <scope>NUCLEOTIDE SEQUENCE</scope>
    <source>
        <strain evidence="2">Sampled in the wild</strain>
    </source>
</reference>
<gene>
    <name evidence="2" type="ORF">J437_LFUL009094</name>
</gene>
<feature type="compositionally biased region" description="Low complexity" evidence="1">
    <location>
        <begin position="23"/>
        <end position="39"/>
    </location>
</feature>
<proteinExistence type="predicted"/>
<evidence type="ECO:0000313" key="3">
    <source>
        <dbReference type="Proteomes" id="UP000792457"/>
    </source>
</evidence>
<evidence type="ECO:0000313" key="2">
    <source>
        <dbReference type="EMBL" id="KAG8228443.1"/>
    </source>
</evidence>
<dbReference type="Proteomes" id="UP000792457">
    <property type="component" value="Unassembled WGS sequence"/>
</dbReference>
<protein>
    <submittedName>
        <fullName evidence="2">Uncharacterized protein</fullName>
    </submittedName>
</protein>
<evidence type="ECO:0000256" key="1">
    <source>
        <dbReference type="SAM" id="MobiDB-lite"/>
    </source>
</evidence>